<evidence type="ECO:0000313" key="13">
    <source>
        <dbReference type="EMBL" id="AIF30151.1"/>
    </source>
</evidence>
<dbReference type="EMBL" id="KJ563295">
    <property type="protein sequence ID" value="AIF30151.1"/>
    <property type="molecule type" value="Genomic_DNA"/>
</dbReference>
<proteinExistence type="inferred from homology"/>
<keyword evidence="5" id="KW-0240">DNA-directed RNA polymerase</keyword>
<keyword evidence="6" id="KW-0244">Early protein</keyword>
<evidence type="ECO:0000313" key="14">
    <source>
        <dbReference type="Proteomes" id="UP000164837"/>
    </source>
</evidence>
<evidence type="ECO:0000256" key="1">
    <source>
        <dbReference type="ARBA" id="ARBA00004328"/>
    </source>
</evidence>
<comment type="catalytic activity">
    <reaction evidence="12">
        <text>RNA(n) + a ribonucleoside 5'-triphosphate = RNA(n+1) + diphosphate</text>
        <dbReference type="Rhea" id="RHEA:21248"/>
        <dbReference type="Rhea" id="RHEA-COMP:14527"/>
        <dbReference type="Rhea" id="RHEA-COMP:17342"/>
        <dbReference type="ChEBI" id="CHEBI:33019"/>
        <dbReference type="ChEBI" id="CHEBI:61557"/>
        <dbReference type="ChEBI" id="CHEBI:140395"/>
        <dbReference type="EC" id="2.7.7.6"/>
    </reaction>
</comment>
<dbReference type="GO" id="GO:0006351">
    <property type="term" value="P:DNA-templated transcription"/>
    <property type="evidence" value="ECO:0007669"/>
    <property type="project" value="InterPro"/>
</dbReference>
<keyword evidence="9" id="KW-0946">Virion</keyword>
<dbReference type="Pfam" id="PF05864">
    <property type="entry name" value="Chordopox_RPO7"/>
    <property type="match status" value="1"/>
</dbReference>
<evidence type="ECO:0000256" key="10">
    <source>
        <dbReference type="ARBA" id="ARBA00023163"/>
    </source>
</evidence>
<comment type="subcellular location">
    <subcellularLocation>
        <location evidence="1">Virion</location>
    </subcellularLocation>
</comment>
<dbReference type="GO" id="GO:0000428">
    <property type="term" value="C:DNA-directed RNA polymerase complex"/>
    <property type="evidence" value="ECO:0007669"/>
    <property type="project" value="UniProtKB-KW"/>
</dbReference>
<evidence type="ECO:0000256" key="9">
    <source>
        <dbReference type="ARBA" id="ARBA00022844"/>
    </source>
</evidence>
<evidence type="ECO:0000256" key="11">
    <source>
        <dbReference type="ARBA" id="ARBA00034802"/>
    </source>
</evidence>
<evidence type="ECO:0000256" key="8">
    <source>
        <dbReference type="ARBA" id="ARBA00022695"/>
    </source>
</evidence>
<organism evidence="13 14">
    <name type="scientific">Ectromelia virus Naval</name>
    <dbReference type="NCBI Taxonomy" id="1651168"/>
    <lineage>
        <taxon>Viruses</taxon>
        <taxon>Varidnaviria</taxon>
        <taxon>Bamfordvirae</taxon>
        <taxon>Nucleocytoviricota</taxon>
        <taxon>Pokkesviricetes</taxon>
        <taxon>Chitovirales</taxon>
        <taxon>Poxviridae</taxon>
        <taxon>Chordopoxvirinae</taxon>
        <taxon>Orthopoxvirus</taxon>
        <taxon>Orthopoxvirus ectromelia</taxon>
        <taxon>Ectromelia virus</taxon>
    </lineage>
</organism>
<evidence type="ECO:0000256" key="2">
    <source>
        <dbReference type="ARBA" id="ARBA00007961"/>
    </source>
</evidence>
<evidence type="ECO:0000256" key="4">
    <source>
        <dbReference type="ARBA" id="ARBA00020349"/>
    </source>
</evidence>
<dbReference type="GO" id="GO:0003677">
    <property type="term" value="F:DNA binding"/>
    <property type="evidence" value="ECO:0007669"/>
    <property type="project" value="InterPro"/>
</dbReference>
<evidence type="ECO:0000256" key="12">
    <source>
        <dbReference type="ARBA" id="ARBA00048552"/>
    </source>
</evidence>
<dbReference type="Proteomes" id="UP000164837">
    <property type="component" value="Genome"/>
</dbReference>
<evidence type="ECO:0000256" key="6">
    <source>
        <dbReference type="ARBA" id="ARBA00022518"/>
    </source>
</evidence>
<comment type="subunit">
    <text evidence="11">The DNA-dependent RNA polymerase (vRNAP) consists of eight subunits encoded by early viral genes and termed according to their apparent molecular masses Rpo147, Rpo132, Rpo35, Rpo30, Rpo22, Rpo19, Rpo18, and Rpo7. The same holoenzyme, with the addition of the transcription-specificity factor RAP94, is used for early gene expression.</text>
</comment>
<sequence length="63" mass="7288">MVFQLVCSTCGKDISHERYKLIIRKKSLKDVLVSVKNECCRLKLSTQIEPQRNLTVQPLLDIN</sequence>
<dbReference type="GO" id="GO:0044423">
    <property type="term" value="C:virion component"/>
    <property type="evidence" value="ECO:0007669"/>
    <property type="project" value="UniProtKB-KW"/>
</dbReference>
<evidence type="ECO:0000256" key="5">
    <source>
        <dbReference type="ARBA" id="ARBA00022478"/>
    </source>
</evidence>
<keyword evidence="7" id="KW-0808">Transferase</keyword>
<evidence type="ECO:0000256" key="3">
    <source>
        <dbReference type="ARBA" id="ARBA00012418"/>
    </source>
</evidence>
<dbReference type="GO" id="GO:0003899">
    <property type="term" value="F:DNA-directed RNA polymerase activity"/>
    <property type="evidence" value="ECO:0007669"/>
    <property type="project" value="UniProtKB-EC"/>
</dbReference>
<dbReference type="EC" id="2.7.7.6" evidence="3"/>
<protein>
    <recommendedName>
        <fullName evidence="4">DNA-directed RNA polymerase 7 kDa subunit</fullName>
        <ecNumber evidence="3">2.7.7.6</ecNumber>
    </recommendedName>
</protein>
<keyword evidence="10" id="KW-0804">Transcription</keyword>
<accession>A0A075IQM5</accession>
<name>A0A075IQM5_9POXV</name>
<evidence type="ECO:0000256" key="7">
    <source>
        <dbReference type="ARBA" id="ARBA00022679"/>
    </source>
</evidence>
<keyword evidence="8" id="KW-0548">Nucleotidyltransferase</keyword>
<reference evidence="13 14" key="1">
    <citation type="journal article" date="2014" name="Virology">
        <title>The genome sequence of ectromelia virus Naval and Cornell isolates from outbreaks in North America.</title>
        <authorList>
            <person name="Mavian C."/>
            <person name="Lopez-Bueno A."/>
            <person name="Bryant N.A."/>
            <person name="Seeger K."/>
            <person name="Quail M.A."/>
            <person name="Harris D."/>
            <person name="Barrell B."/>
            <person name="Alcami A."/>
        </authorList>
    </citation>
    <scope>NUCLEOTIDE SEQUENCE [LARGE SCALE GENOMIC DNA]</scope>
    <source>
        <strain evidence="13">NAVAL</strain>
    </source>
</reference>
<dbReference type="SMR" id="A0A075IQM5"/>
<comment type="similarity">
    <text evidence="2">Belongs to the poxviridae DNA-directed RNA polymerase 7 kDa subunit family.</text>
</comment>
<dbReference type="InterPro" id="IPR008448">
    <property type="entry name" value="RNA_pol_7kDa_chordopoxvir"/>
</dbReference>